<sequence length="216" mass="23496">MFTGLIQSIGKVHSLNRQGNSASLQIASELVKDDLQLGESIAVNGVCLTVTSWDDQSFTADVSPETLDRSNLGSLRPNMQVNLERALRLSDRLGGHLVSGHIDCVATVKRRFLDQNAVRFEFTIPADAMRYVVEKGSVAIDGISLTVNQVTEGSFSVAIIPHSLEQTTLKNCSEGSKVNIETDLIGRYVERLLTPKSDQEQGGGLSLEFLAKNGFM</sequence>
<dbReference type="NCBIfam" id="TIGR00187">
    <property type="entry name" value="ribE"/>
    <property type="match status" value="1"/>
</dbReference>
<dbReference type="GO" id="GO:0004746">
    <property type="term" value="F:riboflavin synthase activity"/>
    <property type="evidence" value="ECO:0007669"/>
    <property type="project" value="UniProtKB-UniRule"/>
</dbReference>
<dbReference type="InterPro" id="IPR017938">
    <property type="entry name" value="Riboflavin_synthase-like_b-brl"/>
</dbReference>
<keyword evidence="8" id="KW-0808">Transferase</keyword>
<evidence type="ECO:0000313" key="14">
    <source>
        <dbReference type="Proteomes" id="UP000184171"/>
    </source>
</evidence>
<dbReference type="GO" id="GO:0009231">
    <property type="term" value="P:riboflavin biosynthetic process"/>
    <property type="evidence" value="ECO:0007669"/>
    <property type="project" value="UniProtKB-KW"/>
</dbReference>
<keyword evidence="7" id="KW-0686">Riboflavin biosynthesis</keyword>
<dbReference type="PROSITE" id="PS51177">
    <property type="entry name" value="LUMAZINE_BIND"/>
    <property type="match status" value="2"/>
</dbReference>
<evidence type="ECO:0000256" key="11">
    <source>
        <dbReference type="PROSITE-ProRule" id="PRU00524"/>
    </source>
</evidence>
<dbReference type="CDD" id="cd00402">
    <property type="entry name" value="Riboflavin_synthase_like"/>
    <property type="match status" value="1"/>
</dbReference>
<comment type="catalytic activity">
    <reaction evidence="1">
        <text>2 6,7-dimethyl-8-(1-D-ribityl)lumazine + H(+) = 5-amino-6-(D-ribitylamino)uracil + riboflavin</text>
        <dbReference type="Rhea" id="RHEA:20772"/>
        <dbReference type="ChEBI" id="CHEBI:15378"/>
        <dbReference type="ChEBI" id="CHEBI:15934"/>
        <dbReference type="ChEBI" id="CHEBI:57986"/>
        <dbReference type="ChEBI" id="CHEBI:58201"/>
        <dbReference type="EC" id="2.5.1.9"/>
    </reaction>
</comment>
<evidence type="ECO:0000256" key="8">
    <source>
        <dbReference type="ARBA" id="ARBA00022679"/>
    </source>
</evidence>
<protein>
    <recommendedName>
        <fullName evidence="6 10">Riboflavin synthase</fullName>
        <ecNumber evidence="5 10">2.5.1.9</ecNumber>
    </recommendedName>
</protein>
<dbReference type="EC" id="2.5.1.9" evidence="5 10"/>
<dbReference type="FunFam" id="2.40.30.20:FF:000004">
    <property type="entry name" value="Riboflavin synthase, alpha subunit"/>
    <property type="match status" value="1"/>
</dbReference>
<dbReference type="InterPro" id="IPR023366">
    <property type="entry name" value="ATP_synth_asu-like_sf"/>
</dbReference>
<accession>A0A1M6DD55</accession>
<evidence type="ECO:0000256" key="9">
    <source>
        <dbReference type="ARBA" id="ARBA00022737"/>
    </source>
</evidence>
<evidence type="ECO:0000256" key="2">
    <source>
        <dbReference type="ARBA" id="ARBA00002803"/>
    </source>
</evidence>
<feature type="domain" description="Lumazine-binding" evidence="12">
    <location>
        <begin position="97"/>
        <end position="193"/>
    </location>
</feature>
<comment type="pathway">
    <text evidence="3">Cofactor biosynthesis; riboflavin biosynthesis; riboflavin from 2-hydroxy-3-oxobutyl phosphate and 5-amino-6-(D-ribitylamino)uracil: step 2/2.</text>
</comment>
<dbReference type="NCBIfam" id="NF006767">
    <property type="entry name" value="PRK09289.1"/>
    <property type="match status" value="1"/>
</dbReference>
<dbReference type="SUPFAM" id="SSF63380">
    <property type="entry name" value="Riboflavin synthase domain-like"/>
    <property type="match status" value="2"/>
</dbReference>
<evidence type="ECO:0000259" key="12">
    <source>
        <dbReference type="PROSITE" id="PS51177"/>
    </source>
</evidence>
<evidence type="ECO:0000256" key="6">
    <source>
        <dbReference type="ARBA" id="ARBA00013950"/>
    </source>
</evidence>
<evidence type="ECO:0000256" key="3">
    <source>
        <dbReference type="ARBA" id="ARBA00004887"/>
    </source>
</evidence>
<organism evidence="13 14">
    <name type="scientific">Malonomonas rubra DSM 5091</name>
    <dbReference type="NCBI Taxonomy" id="1122189"/>
    <lineage>
        <taxon>Bacteria</taxon>
        <taxon>Pseudomonadati</taxon>
        <taxon>Thermodesulfobacteriota</taxon>
        <taxon>Desulfuromonadia</taxon>
        <taxon>Desulfuromonadales</taxon>
        <taxon>Geopsychrobacteraceae</taxon>
        <taxon>Malonomonas</taxon>
    </lineage>
</organism>
<evidence type="ECO:0000256" key="5">
    <source>
        <dbReference type="ARBA" id="ARBA00012827"/>
    </source>
</evidence>
<dbReference type="Proteomes" id="UP000184171">
    <property type="component" value="Unassembled WGS sequence"/>
</dbReference>
<evidence type="ECO:0000256" key="7">
    <source>
        <dbReference type="ARBA" id="ARBA00022619"/>
    </source>
</evidence>
<dbReference type="AlphaFoldDB" id="A0A1M6DD55"/>
<dbReference type="PIRSF" id="PIRSF000498">
    <property type="entry name" value="Riboflavin_syn_A"/>
    <property type="match status" value="1"/>
</dbReference>
<dbReference type="STRING" id="1122189.SAMN02745165_00635"/>
<feature type="domain" description="Lumazine-binding" evidence="12">
    <location>
        <begin position="1"/>
        <end position="96"/>
    </location>
</feature>
<dbReference type="FunFam" id="2.40.30.20:FF:000003">
    <property type="entry name" value="Riboflavin synthase, alpha subunit"/>
    <property type="match status" value="1"/>
</dbReference>
<dbReference type="Gene3D" id="2.40.30.20">
    <property type="match status" value="2"/>
</dbReference>
<keyword evidence="9" id="KW-0677">Repeat</keyword>
<dbReference type="PANTHER" id="PTHR21098">
    <property type="entry name" value="RIBOFLAVIN SYNTHASE ALPHA CHAIN"/>
    <property type="match status" value="1"/>
</dbReference>
<evidence type="ECO:0000256" key="10">
    <source>
        <dbReference type="NCBIfam" id="TIGR00187"/>
    </source>
</evidence>
<gene>
    <name evidence="13" type="ORF">SAMN02745165_00635</name>
</gene>
<dbReference type="EMBL" id="FQZT01000002">
    <property type="protein sequence ID" value="SHI71214.1"/>
    <property type="molecule type" value="Genomic_DNA"/>
</dbReference>
<feature type="repeat" description="Lumazine-binding" evidence="11">
    <location>
        <begin position="97"/>
        <end position="193"/>
    </location>
</feature>
<reference evidence="13 14" key="1">
    <citation type="submission" date="2016-11" db="EMBL/GenBank/DDBJ databases">
        <authorList>
            <person name="Jaros S."/>
            <person name="Januszkiewicz K."/>
            <person name="Wedrychowicz H."/>
        </authorList>
    </citation>
    <scope>NUCLEOTIDE SEQUENCE [LARGE SCALE GENOMIC DNA]</scope>
    <source>
        <strain evidence="13 14">DSM 5091</strain>
    </source>
</reference>
<comment type="subunit">
    <text evidence="4">Homotrimer.</text>
</comment>
<name>A0A1M6DD55_MALRU</name>
<proteinExistence type="predicted"/>
<dbReference type="NCBIfam" id="NF009566">
    <property type="entry name" value="PRK13020.1"/>
    <property type="match status" value="1"/>
</dbReference>
<dbReference type="OrthoDB" id="9788537at2"/>
<comment type="function">
    <text evidence="2">Catalyzes the dismutation of two molecules of 6,7-dimethyl-8-ribityllumazine, resulting in the formation of riboflavin and 5-amino-6-(D-ribitylamino)uracil.</text>
</comment>
<keyword evidence="14" id="KW-1185">Reference proteome</keyword>
<dbReference type="PANTHER" id="PTHR21098:SF12">
    <property type="entry name" value="RIBOFLAVIN SYNTHASE"/>
    <property type="match status" value="1"/>
</dbReference>
<dbReference type="RefSeq" id="WP_072905501.1">
    <property type="nucleotide sequence ID" value="NZ_FQZT01000002.1"/>
</dbReference>
<evidence type="ECO:0000256" key="1">
    <source>
        <dbReference type="ARBA" id="ARBA00000968"/>
    </source>
</evidence>
<dbReference type="Pfam" id="PF00677">
    <property type="entry name" value="Lum_binding"/>
    <property type="match status" value="2"/>
</dbReference>
<evidence type="ECO:0000256" key="4">
    <source>
        <dbReference type="ARBA" id="ARBA00011233"/>
    </source>
</evidence>
<dbReference type="InterPro" id="IPR026017">
    <property type="entry name" value="Lumazine-bd_dom"/>
</dbReference>
<evidence type="ECO:0000313" key="13">
    <source>
        <dbReference type="EMBL" id="SHI71214.1"/>
    </source>
</evidence>
<dbReference type="InterPro" id="IPR001783">
    <property type="entry name" value="Lumazine-bd"/>
</dbReference>
<feature type="repeat" description="Lumazine-binding" evidence="11">
    <location>
        <begin position="1"/>
        <end position="96"/>
    </location>
</feature>